<gene>
    <name evidence="3" type="ORF">BED41_00920</name>
</gene>
<evidence type="ECO:0000313" key="4">
    <source>
        <dbReference type="Proteomes" id="UP000093044"/>
    </source>
</evidence>
<sequence length="233" mass="26061">MASQSAVSYIEKMKYNKNILSERMIQIRGERSQGEMARLLGITQAYLSEIERGKKIPSNQVLLSIAEVYGTSVAYLLGEIEFSEPLAPMYRTQHQQRKDKNVVISAAPLFADARNNDLPVYSFAQLAVQLKNSFIKRPFVIITETAHMENFQIPNGAEVTINPLESYHDFDIVLVQYKEALALKRISFRADGGFDLIDSRGVSATVLKDDLNGGLFQVIGKAVSVTYKIDHGL</sequence>
<dbReference type="InterPro" id="IPR010982">
    <property type="entry name" value="Lambda_DNA-bd_dom_sf"/>
</dbReference>
<keyword evidence="1" id="KW-0238">DNA-binding</keyword>
<dbReference type="InterPro" id="IPR036286">
    <property type="entry name" value="LexA/Signal_pep-like_sf"/>
</dbReference>
<dbReference type="RefSeq" id="WP_066741908.1">
    <property type="nucleotide sequence ID" value="NZ_CP016757.1"/>
</dbReference>
<dbReference type="PANTHER" id="PTHR46558">
    <property type="entry name" value="TRACRIPTIONAL REGULATORY PROTEIN-RELATED-RELATED"/>
    <property type="match status" value="1"/>
</dbReference>
<dbReference type="Proteomes" id="UP000093044">
    <property type="component" value="Chromosome"/>
</dbReference>
<dbReference type="PANTHER" id="PTHR46558:SF4">
    <property type="entry name" value="DNA-BIDING PHAGE PROTEIN"/>
    <property type="match status" value="1"/>
</dbReference>
<evidence type="ECO:0000259" key="2">
    <source>
        <dbReference type="PROSITE" id="PS50943"/>
    </source>
</evidence>
<dbReference type="EMBL" id="CP016757">
    <property type="protein sequence ID" value="ANZ43790.1"/>
    <property type="molecule type" value="Genomic_DNA"/>
</dbReference>
<dbReference type="SUPFAM" id="SSF51306">
    <property type="entry name" value="LexA/Signal peptidase"/>
    <property type="match status" value="1"/>
</dbReference>
<protein>
    <recommendedName>
        <fullName evidence="2">HTH cro/C1-type domain-containing protein</fullName>
    </recommendedName>
</protein>
<keyword evidence="4" id="KW-1185">Reference proteome</keyword>
<reference evidence="3" key="1">
    <citation type="submission" date="2016-08" db="EMBL/GenBank/DDBJ databases">
        <title>Complete genome of Cloacibacillus porcorum.</title>
        <authorList>
            <person name="Looft T."/>
            <person name="Bayles D.O."/>
            <person name="Alt D.P."/>
        </authorList>
    </citation>
    <scope>NUCLEOTIDE SEQUENCE [LARGE SCALE GENOMIC DNA]</scope>
    <source>
        <strain evidence="3">CL-84</strain>
    </source>
</reference>
<dbReference type="Gene3D" id="1.10.260.40">
    <property type="entry name" value="lambda repressor-like DNA-binding domains"/>
    <property type="match status" value="1"/>
</dbReference>
<dbReference type="Gene3D" id="2.10.109.10">
    <property type="entry name" value="Umud Fragment, subunit A"/>
    <property type="match status" value="1"/>
</dbReference>
<dbReference type="SUPFAM" id="SSF47413">
    <property type="entry name" value="lambda repressor-like DNA-binding domains"/>
    <property type="match status" value="1"/>
</dbReference>
<dbReference type="SMART" id="SM00530">
    <property type="entry name" value="HTH_XRE"/>
    <property type="match status" value="1"/>
</dbReference>
<dbReference type="Pfam" id="PF01381">
    <property type="entry name" value="HTH_3"/>
    <property type="match status" value="1"/>
</dbReference>
<dbReference type="CDD" id="cd00093">
    <property type="entry name" value="HTH_XRE"/>
    <property type="match status" value="1"/>
</dbReference>
<accession>A0A1B2I1E8</accession>
<name>A0A1B2I1E8_9BACT</name>
<feature type="domain" description="HTH cro/C1-type" evidence="2">
    <location>
        <begin position="32"/>
        <end position="76"/>
    </location>
</feature>
<dbReference type="KEGG" id="cpor:BED41_00920"/>
<dbReference type="InterPro" id="IPR001387">
    <property type="entry name" value="Cro/C1-type_HTH"/>
</dbReference>
<dbReference type="AlphaFoldDB" id="A0A1B2I1E8"/>
<dbReference type="GO" id="GO:0003677">
    <property type="term" value="F:DNA binding"/>
    <property type="evidence" value="ECO:0007669"/>
    <property type="project" value="UniProtKB-KW"/>
</dbReference>
<evidence type="ECO:0000256" key="1">
    <source>
        <dbReference type="ARBA" id="ARBA00023125"/>
    </source>
</evidence>
<dbReference type="PROSITE" id="PS50943">
    <property type="entry name" value="HTH_CROC1"/>
    <property type="match status" value="1"/>
</dbReference>
<proteinExistence type="predicted"/>
<organism evidence="3 4">
    <name type="scientific">Cloacibacillus porcorum</name>
    <dbReference type="NCBI Taxonomy" id="1197717"/>
    <lineage>
        <taxon>Bacteria</taxon>
        <taxon>Thermotogati</taxon>
        <taxon>Synergistota</taxon>
        <taxon>Synergistia</taxon>
        <taxon>Synergistales</taxon>
        <taxon>Synergistaceae</taxon>
        <taxon>Cloacibacillus</taxon>
    </lineage>
</organism>
<dbReference type="GeneID" id="83056412"/>
<evidence type="ECO:0000313" key="3">
    <source>
        <dbReference type="EMBL" id="ANZ43790.1"/>
    </source>
</evidence>